<dbReference type="InterPro" id="IPR021298">
    <property type="entry name" value="CFAP298"/>
</dbReference>
<dbReference type="EMBL" id="JBBWWR010000011">
    <property type="protein sequence ID" value="KAK8959629.1"/>
    <property type="molecule type" value="Genomic_DNA"/>
</dbReference>
<gene>
    <name evidence="2" type="ORF">KSP40_PGU000695</name>
</gene>
<evidence type="ECO:0000313" key="3">
    <source>
        <dbReference type="Proteomes" id="UP001412067"/>
    </source>
</evidence>
<comment type="similarity">
    <text evidence="1">Belongs to the CFAP298 family.</text>
</comment>
<evidence type="ECO:0000313" key="2">
    <source>
        <dbReference type="EMBL" id="KAK8959629.1"/>
    </source>
</evidence>
<organism evidence="2 3">
    <name type="scientific">Platanthera guangdongensis</name>
    <dbReference type="NCBI Taxonomy" id="2320717"/>
    <lineage>
        <taxon>Eukaryota</taxon>
        <taxon>Viridiplantae</taxon>
        <taxon>Streptophyta</taxon>
        <taxon>Embryophyta</taxon>
        <taxon>Tracheophyta</taxon>
        <taxon>Spermatophyta</taxon>
        <taxon>Magnoliopsida</taxon>
        <taxon>Liliopsida</taxon>
        <taxon>Asparagales</taxon>
        <taxon>Orchidaceae</taxon>
        <taxon>Orchidoideae</taxon>
        <taxon>Orchideae</taxon>
        <taxon>Orchidinae</taxon>
        <taxon>Platanthera</taxon>
    </lineage>
</organism>
<keyword evidence="3" id="KW-1185">Reference proteome</keyword>
<sequence>MVRLLVKAAAEVEEQQFLYDCYCGSSVADVSDAVLEIYNLQARIGALCVHVRQCLLADDFRQEQVLHQKVLSSHILRDHLQTIEKEINIVQSKSLLESNTSQIAFNPKLQKDVQLIWAGKELSRGKKLSDYIGDNEKTKVFYFHVAVVM</sequence>
<accession>A0ABR2M7R3</accession>
<comment type="caution">
    <text evidence="2">The sequence shown here is derived from an EMBL/GenBank/DDBJ whole genome shotgun (WGS) entry which is preliminary data.</text>
</comment>
<dbReference type="PANTHER" id="PTHR13238:SF0">
    <property type="entry name" value="CILIA- AND FLAGELLA-ASSOCIATED PROTEIN 298"/>
    <property type="match status" value="1"/>
</dbReference>
<dbReference type="PANTHER" id="PTHR13238">
    <property type="entry name" value="PROTEIN C21ORF59"/>
    <property type="match status" value="1"/>
</dbReference>
<reference evidence="2 3" key="1">
    <citation type="journal article" date="2022" name="Nat. Plants">
        <title>Genomes of leafy and leafless Platanthera orchids illuminate the evolution of mycoheterotrophy.</title>
        <authorList>
            <person name="Li M.H."/>
            <person name="Liu K.W."/>
            <person name="Li Z."/>
            <person name="Lu H.C."/>
            <person name="Ye Q.L."/>
            <person name="Zhang D."/>
            <person name="Wang J.Y."/>
            <person name="Li Y.F."/>
            <person name="Zhong Z.M."/>
            <person name="Liu X."/>
            <person name="Yu X."/>
            <person name="Liu D.K."/>
            <person name="Tu X.D."/>
            <person name="Liu B."/>
            <person name="Hao Y."/>
            <person name="Liao X.Y."/>
            <person name="Jiang Y.T."/>
            <person name="Sun W.H."/>
            <person name="Chen J."/>
            <person name="Chen Y.Q."/>
            <person name="Ai Y."/>
            <person name="Zhai J.W."/>
            <person name="Wu S.S."/>
            <person name="Zhou Z."/>
            <person name="Hsiao Y.Y."/>
            <person name="Wu W.L."/>
            <person name="Chen Y.Y."/>
            <person name="Lin Y.F."/>
            <person name="Hsu J.L."/>
            <person name="Li C.Y."/>
            <person name="Wang Z.W."/>
            <person name="Zhao X."/>
            <person name="Zhong W.Y."/>
            <person name="Ma X.K."/>
            <person name="Ma L."/>
            <person name="Huang J."/>
            <person name="Chen G.Z."/>
            <person name="Huang M.Z."/>
            <person name="Huang L."/>
            <person name="Peng D.H."/>
            <person name="Luo Y.B."/>
            <person name="Zou S.Q."/>
            <person name="Chen S.P."/>
            <person name="Lan S."/>
            <person name="Tsai W.C."/>
            <person name="Van de Peer Y."/>
            <person name="Liu Z.J."/>
        </authorList>
    </citation>
    <scope>NUCLEOTIDE SEQUENCE [LARGE SCALE GENOMIC DNA]</scope>
    <source>
        <strain evidence="2">Lor288</strain>
    </source>
</reference>
<dbReference type="Pfam" id="PF11069">
    <property type="entry name" value="CFAP298"/>
    <property type="match status" value="1"/>
</dbReference>
<proteinExistence type="inferred from homology"/>
<name>A0ABR2M7R3_9ASPA</name>
<evidence type="ECO:0000256" key="1">
    <source>
        <dbReference type="ARBA" id="ARBA00009619"/>
    </source>
</evidence>
<dbReference type="Proteomes" id="UP001412067">
    <property type="component" value="Unassembled WGS sequence"/>
</dbReference>
<protein>
    <submittedName>
        <fullName evidence="2">Uncharacterized protein</fullName>
    </submittedName>
</protein>